<evidence type="ECO:0000313" key="6">
    <source>
        <dbReference type="EMBL" id="BBZ19982.1"/>
    </source>
</evidence>
<dbReference type="InterPro" id="IPR009057">
    <property type="entry name" value="Homeodomain-like_sf"/>
</dbReference>
<dbReference type="PROSITE" id="PS50977">
    <property type="entry name" value="HTH_TETR_2"/>
    <property type="match status" value="1"/>
</dbReference>
<evidence type="ECO:0000256" key="2">
    <source>
        <dbReference type="ARBA" id="ARBA00023125"/>
    </source>
</evidence>
<dbReference type="InterPro" id="IPR001647">
    <property type="entry name" value="HTH_TetR"/>
</dbReference>
<dbReference type="PRINTS" id="PR00455">
    <property type="entry name" value="HTHTETR"/>
</dbReference>
<evidence type="ECO:0000256" key="3">
    <source>
        <dbReference type="ARBA" id="ARBA00023163"/>
    </source>
</evidence>
<evidence type="ECO:0000256" key="4">
    <source>
        <dbReference type="PROSITE-ProRule" id="PRU00335"/>
    </source>
</evidence>
<feature type="domain" description="HTH tetR-type" evidence="5">
    <location>
        <begin position="7"/>
        <end position="67"/>
    </location>
</feature>
<organism evidence="6 7">
    <name type="scientific">Mycolicibacterium gadium</name>
    <name type="common">Mycobacterium gadium</name>
    <dbReference type="NCBI Taxonomy" id="1794"/>
    <lineage>
        <taxon>Bacteria</taxon>
        <taxon>Bacillati</taxon>
        <taxon>Actinomycetota</taxon>
        <taxon>Actinomycetes</taxon>
        <taxon>Mycobacteriales</taxon>
        <taxon>Mycobacteriaceae</taxon>
        <taxon>Mycolicibacterium</taxon>
    </lineage>
</organism>
<dbReference type="KEGG" id="mgad:MGAD_43170"/>
<name>A0A7I7WSJ2_MYCGU</name>
<accession>A0A7I7WSJ2</accession>
<dbReference type="InterPro" id="IPR050109">
    <property type="entry name" value="HTH-type_TetR-like_transc_reg"/>
</dbReference>
<dbReference type="InterPro" id="IPR041490">
    <property type="entry name" value="KstR2_TetR_C"/>
</dbReference>
<dbReference type="AlphaFoldDB" id="A0A7I7WSJ2"/>
<dbReference type="SUPFAM" id="SSF48498">
    <property type="entry name" value="Tetracyclin repressor-like, C-terminal domain"/>
    <property type="match status" value="1"/>
</dbReference>
<keyword evidence="3" id="KW-0804">Transcription</keyword>
<dbReference type="Pfam" id="PF00440">
    <property type="entry name" value="TetR_N"/>
    <property type="match status" value="1"/>
</dbReference>
<evidence type="ECO:0000313" key="7">
    <source>
        <dbReference type="Proteomes" id="UP000466187"/>
    </source>
</evidence>
<proteinExistence type="predicted"/>
<dbReference type="GO" id="GO:0003700">
    <property type="term" value="F:DNA-binding transcription factor activity"/>
    <property type="evidence" value="ECO:0007669"/>
    <property type="project" value="TreeGrafter"/>
</dbReference>
<reference evidence="6 7" key="1">
    <citation type="journal article" date="2019" name="Emerg. Microbes Infect.">
        <title>Comprehensive subspecies identification of 175 nontuberculous mycobacteria species based on 7547 genomic profiles.</title>
        <authorList>
            <person name="Matsumoto Y."/>
            <person name="Kinjo T."/>
            <person name="Motooka D."/>
            <person name="Nabeya D."/>
            <person name="Jung N."/>
            <person name="Uechi K."/>
            <person name="Horii T."/>
            <person name="Iida T."/>
            <person name="Fujita J."/>
            <person name="Nakamura S."/>
        </authorList>
    </citation>
    <scope>NUCLEOTIDE SEQUENCE [LARGE SCALE GENOMIC DNA]</scope>
    <source>
        <strain evidence="6 7">JCM 12688</strain>
    </source>
</reference>
<dbReference type="Gene3D" id="1.10.10.60">
    <property type="entry name" value="Homeodomain-like"/>
    <property type="match status" value="1"/>
</dbReference>
<keyword evidence="2 4" id="KW-0238">DNA-binding</keyword>
<evidence type="ECO:0000256" key="1">
    <source>
        <dbReference type="ARBA" id="ARBA00023015"/>
    </source>
</evidence>
<dbReference type="Gene3D" id="1.10.357.10">
    <property type="entry name" value="Tetracycline Repressor, domain 2"/>
    <property type="match status" value="1"/>
</dbReference>
<protein>
    <recommendedName>
        <fullName evidence="5">HTH tetR-type domain-containing protein</fullName>
    </recommendedName>
</protein>
<dbReference type="InterPro" id="IPR036271">
    <property type="entry name" value="Tet_transcr_reg_TetR-rel_C_sf"/>
</dbReference>
<dbReference type="Pfam" id="PF17932">
    <property type="entry name" value="TetR_C_24"/>
    <property type="match status" value="1"/>
</dbReference>
<dbReference type="PANTHER" id="PTHR30055">
    <property type="entry name" value="HTH-TYPE TRANSCRIPTIONAL REGULATOR RUTR"/>
    <property type="match status" value="1"/>
</dbReference>
<gene>
    <name evidence="6" type="ORF">MGAD_43170</name>
</gene>
<dbReference type="EMBL" id="AP022608">
    <property type="protein sequence ID" value="BBZ19982.1"/>
    <property type="molecule type" value="Genomic_DNA"/>
</dbReference>
<dbReference type="PANTHER" id="PTHR30055:SF234">
    <property type="entry name" value="HTH-TYPE TRANSCRIPTIONAL REGULATOR BETI"/>
    <property type="match status" value="1"/>
</dbReference>
<feature type="DNA-binding region" description="H-T-H motif" evidence="4">
    <location>
        <begin position="30"/>
        <end position="49"/>
    </location>
</feature>
<keyword evidence="1" id="KW-0805">Transcription regulation</keyword>
<dbReference type="Proteomes" id="UP000466187">
    <property type="component" value="Chromosome"/>
</dbReference>
<dbReference type="RefSeq" id="WP_163688854.1">
    <property type="nucleotide sequence ID" value="NZ_AP022608.1"/>
</dbReference>
<dbReference type="GO" id="GO:0000976">
    <property type="term" value="F:transcription cis-regulatory region binding"/>
    <property type="evidence" value="ECO:0007669"/>
    <property type="project" value="TreeGrafter"/>
</dbReference>
<dbReference type="SUPFAM" id="SSF46689">
    <property type="entry name" value="Homeodomain-like"/>
    <property type="match status" value="1"/>
</dbReference>
<sequence length="197" mass="21625">MVGPREAARRNQILEVATTLFAQQGYRETNLAQIADELGFRRQAVYHYFRAKDDILYELIAEAGEAMTSSAGPIFDSDSSPEVKLAELVRNHVRVVSSDPSRFRIQFNELNKLSGDRAKPLQDGISAYIHRIADVIQDGQRAGVFFDGPPTSLALLIIGMCNSTTEWRDGARTKASVDEIADNAARLAVVGLTGTRG</sequence>
<evidence type="ECO:0000259" key="5">
    <source>
        <dbReference type="PROSITE" id="PS50977"/>
    </source>
</evidence>